<evidence type="ECO:0000256" key="2">
    <source>
        <dbReference type="ARBA" id="ARBA00022490"/>
    </source>
</evidence>
<evidence type="ECO:0000256" key="8">
    <source>
        <dbReference type="ARBA" id="ARBA00047552"/>
    </source>
</evidence>
<feature type="short sequence motif" description="'KMSKS' region" evidence="11">
    <location>
        <begin position="547"/>
        <end position="551"/>
    </location>
</feature>
<dbReference type="Gene3D" id="1.10.730.10">
    <property type="entry name" value="Isoleucyl-tRNA Synthetase, Domain 1"/>
    <property type="match status" value="1"/>
</dbReference>
<comment type="subcellular location">
    <subcellularLocation>
        <location evidence="1 11">Cytoplasm</location>
    </subcellularLocation>
</comment>
<evidence type="ECO:0000256" key="4">
    <source>
        <dbReference type="ARBA" id="ARBA00022741"/>
    </source>
</evidence>
<protein>
    <recommendedName>
        <fullName evidence="11">Valine--tRNA ligase</fullName>
        <ecNumber evidence="11">6.1.1.9</ecNumber>
    </recommendedName>
    <alternativeName>
        <fullName evidence="11">Valyl-tRNA synthetase</fullName>
        <shortName evidence="11">ValRS</shortName>
    </alternativeName>
</protein>
<dbReference type="InterPro" id="IPR033705">
    <property type="entry name" value="Anticodon_Ia_Val"/>
</dbReference>
<dbReference type="AlphaFoldDB" id="A0A7C3J488"/>
<dbReference type="Pfam" id="PF00133">
    <property type="entry name" value="tRNA-synt_1"/>
    <property type="match status" value="1"/>
</dbReference>
<dbReference type="NCBIfam" id="TIGR00422">
    <property type="entry name" value="valS"/>
    <property type="match status" value="1"/>
</dbReference>
<keyword evidence="7 11" id="KW-0030">Aminoacyl-tRNA synthetase</keyword>
<dbReference type="InterPro" id="IPR002300">
    <property type="entry name" value="aa-tRNA-synth_Ia"/>
</dbReference>
<dbReference type="InterPro" id="IPR009080">
    <property type="entry name" value="tRNAsynth_Ia_anticodon-bd"/>
</dbReference>
<dbReference type="GO" id="GO:0005829">
    <property type="term" value="C:cytosol"/>
    <property type="evidence" value="ECO:0007669"/>
    <property type="project" value="TreeGrafter"/>
</dbReference>
<dbReference type="NCBIfam" id="NF009687">
    <property type="entry name" value="PRK13208.1"/>
    <property type="match status" value="1"/>
</dbReference>
<gene>
    <name evidence="11" type="primary">valS</name>
    <name evidence="14" type="ORF">ENS19_03550</name>
</gene>
<evidence type="ECO:0000259" key="12">
    <source>
        <dbReference type="Pfam" id="PF00133"/>
    </source>
</evidence>
<dbReference type="HAMAP" id="MF_02005">
    <property type="entry name" value="Val_tRNA_synth_type2"/>
    <property type="match status" value="1"/>
</dbReference>
<evidence type="ECO:0000256" key="7">
    <source>
        <dbReference type="ARBA" id="ARBA00023146"/>
    </source>
</evidence>
<evidence type="ECO:0000256" key="11">
    <source>
        <dbReference type="HAMAP-Rule" id="MF_02005"/>
    </source>
</evidence>
<evidence type="ECO:0000256" key="6">
    <source>
        <dbReference type="ARBA" id="ARBA00022917"/>
    </source>
</evidence>
<feature type="binding site" evidence="11">
    <location>
        <position position="550"/>
    </location>
    <ligand>
        <name>ATP</name>
        <dbReference type="ChEBI" id="CHEBI:30616"/>
    </ligand>
</feature>
<dbReference type="PROSITE" id="PS00178">
    <property type="entry name" value="AA_TRNA_LIGASE_I"/>
    <property type="match status" value="1"/>
</dbReference>
<organism evidence="14">
    <name type="scientific">Candidatus Methanomethylicus mesodigestus</name>
    <dbReference type="NCBI Taxonomy" id="1867258"/>
    <lineage>
        <taxon>Archaea</taxon>
        <taxon>Thermoproteota</taxon>
        <taxon>Methanosuratincolia</taxon>
        <taxon>Candidatus Methanomethylicales</taxon>
        <taxon>Candidatus Methanomethylicaceae</taxon>
        <taxon>Candidatus Methanomethylicus</taxon>
    </lineage>
</organism>
<dbReference type="PRINTS" id="PR00986">
    <property type="entry name" value="TRNASYNTHVAL"/>
</dbReference>
<dbReference type="EMBL" id="DSTX01000004">
    <property type="protein sequence ID" value="HFK20337.1"/>
    <property type="molecule type" value="Genomic_DNA"/>
</dbReference>
<evidence type="ECO:0000256" key="1">
    <source>
        <dbReference type="ARBA" id="ARBA00004496"/>
    </source>
</evidence>
<proteinExistence type="inferred from homology"/>
<dbReference type="FunFam" id="3.40.50.620:FF:000192">
    <property type="entry name" value="Valine--tRNA ligase"/>
    <property type="match status" value="1"/>
</dbReference>
<dbReference type="InterPro" id="IPR002303">
    <property type="entry name" value="Valyl-tRNA_ligase"/>
</dbReference>
<comment type="function">
    <text evidence="9 11">Catalyzes the attachment of valine to tRNA(Val). As ValRS can inadvertently accommodate and process structurally similar amino acids such as threonine, to avoid such errors, it has a 'posttransfer' editing activity that hydrolyzes mischarged Thr-tRNA(Val) in a tRNA-dependent manner.</text>
</comment>
<dbReference type="SUPFAM" id="SSF52374">
    <property type="entry name" value="Nucleotidylyl transferase"/>
    <property type="match status" value="1"/>
</dbReference>
<comment type="catalytic activity">
    <reaction evidence="8 11">
        <text>tRNA(Val) + L-valine + ATP = L-valyl-tRNA(Val) + AMP + diphosphate</text>
        <dbReference type="Rhea" id="RHEA:10704"/>
        <dbReference type="Rhea" id="RHEA-COMP:9672"/>
        <dbReference type="Rhea" id="RHEA-COMP:9708"/>
        <dbReference type="ChEBI" id="CHEBI:30616"/>
        <dbReference type="ChEBI" id="CHEBI:33019"/>
        <dbReference type="ChEBI" id="CHEBI:57762"/>
        <dbReference type="ChEBI" id="CHEBI:78442"/>
        <dbReference type="ChEBI" id="CHEBI:78537"/>
        <dbReference type="ChEBI" id="CHEBI:456215"/>
        <dbReference type="EC" id="6.1.1.9"/>
    </reaction>
</comment>
<sequence length="817" mass="93633">MASTPETAISAEGMRKMEKSYSPRAVEEKWQYNWLCREFYEQVYKFKNDGRPIFTIDTPPPFTSGELHMGHAYWNVLNDTVARYKRMKGFDVILPQGWDCQGLPTELKVQYKWKVSREDRELFRSKCVEWTNNMIVSMKNTMIRLGYRPDWEQFEYRTMDRSYWKAVQGTLLTMHEKGLIYRMEFPVQWCSKCGTALAQAELGYVPKRGKLYYVKFMAGGSSVEVATTRPELLCACQALAVHPADGRYAPLVGKEAEVPIFGQRVRILADEAVDPEFGTGVVMICTYGDEQDIKWQQMYKLPITKGIDEYGRMVNAGKYDGMKAAAAREEIAKDLEAAGLVSKVEEITHNVLTHTERADCMTPIEFIVKDQWFIKSKEFKERVLEENAKMQWIPKFMSQRLVDWVNSIEWDWLISRQRIFGTPIPFWRCGDCGEIIPPSREDLPVDTTTARPPVERCPKCGSQNVKGTSDVCDCWVDSSITPLVVTGFFRDPELFRRAYPADLRQQGHDIIRTWMYYTILRCTILGGSGPFKGALINGHILGPDGSRMSKSKGNVIIPEQGINQYGADAIRQALLSLTLGSDFPFKWEPVKYGKGFLQKVWSSARFVEGFFGDERYELRESSLDEADRWILSRLREVVPKVEEAYSTYQFHIAIDVLQKFYWHDFCDQYIEAVKPRLYTPPTEESQAAAKAVLYKVIYAFVRMLAPVCPHIAEEIYEKVCRAREGHISVHCAPWPTVDEVPEVDGSFGALLIKAISDLRSKKVEEKIALSAEVRGALISGTSAMIKVCRENEWLVRNVLHIDSLEFAIGDPRVELMR</sequence>
<evidence type="ECO:0000256" key="9">
    <source>
        <dbReference type="ARBA" id="ARBA00055630"/>
    </source>
</evidence>
<dbReference type="GO" id="GO:0002161">
    <property type="term" value="F:aminoacyl-tRNA deacylase activity"/>
    <property type="evidence" value="ECO:0007669"/>
    <property type="project" value="InterPro"/>
</dbReference>
<dbReference type="InterPro" id="IPR009008">
    <property type="entry name" value="Val/Leu/Ile-tRNA-synth_edit"/>
</dbReference>
<accession>A0A7C3J488</accession>
<evidence type="ECO:0000256" key="10">
    <source>
        <dbReference type="ARBA" id="ARBA00061452"/>
    </source>
</evidence>
<keyword evidence="3 11" id="KW-0436">Ligase</keyword>
<feature type="domain" description="Aminoacyl-tRNA synthetase class Ia" evidence="12">
    <location>
        <begin position="30"/>
        <end position="583"/>
    </location>
</feature>
<dbReference type="Gene3D" id="3.40.50.620">
    <property type="entry name" value="HUPs"/>
    <property type="match status" value="2"/>
</dbReference>
<dbReference type="SUPFAM" id="SSF47323">
    <property type="entry name" value="Anticodon-binding domain of a subclass of class I aminoacyl-tRNA synthetases"/>
    <property type="match status" value="1"/>
</dbReference>
<evidence type="ECO:0000313" key="14">
    <source>
        <dbReference type="EMBL" id="HFK20337.1"/>
    </source>
</evidence>
<comment type="similarity">
    <text evidence="10 11">Belongs to the class-I aminoacyl-tRNA synthetase family. ValS type 2 subfamily.</text>
</comment>
<feature type="domain" description="Methionyl/Valyl/Leucyl/Isoleucyl-tRNA synthetase anticodon-binding" evidence="13">
    <location>
        <begin position="627"/>
        <end position="774"/>
    </location>
</feature>
<evidence type="ECO:0000256" key="3">
    <source>
        <dbReference type="ARBA" id="ARBA00022598"/>
    </source>
</evidence>
<dbReference type="CDD" id="cd07962">
    <property type="entry name" value="Anticodon_Ia_Val"/>
    <property type="match status" value="1"/>
</dbReference>
<dbReference type="InterPro" id="IPR001412">
    <property type="entry name" value="aa-tRNA-synth_I_CS"/>
</dbReference>
<dbReference type="EC" id="6.1.1.9" evidence="11"/>
<dbReference type="InterPro" id="IPR022874">
    <property type="entry name" value="Valine-tRNA_ligase_type_2"/>
</dbReference>
<comment type="caution">
    <text evidence="14">The sequence shown here is derived from an EMBL/GenBank/DDBJ whole genome shotgun (WGS) entry which is preliminary data.</text>
</comment>
<dbReference type="GO" id="GO:0006438">
    <property type="term" value="P:valyl-tRNA aminoacylation"/>
    <property type="evidence" value="ECO:0007669"/>
    <property type="project" value="UniProtKB-UniRule"/>
</dbReference>
<dbReference type="GO" id="GO:0004832">
    <property type="term" value="F:valine-tRNA ligase activity"/>
    <property type="evidence" value="ECO:0007669"/>
    <property type="project" value="UniProtKB-UniRule"/>
</dbReference>
<dbReference type="InterPro" id="IPR013155">
    <property type="entry name" value="M/V/L/I-tRNA-synth_anticd-bd"/>
</dbReference>
<dbReference type="GO" id="GO:0005524">
    <property type="term" value="F:ATP binding"/>
    <property type="evidence" value="ECO:0007669"/>
    <property type="project" value="UniProtKB-UniRule"/>
</dbReference>
<dbReference type="PANTHER" id="PTHR11946">
    <property type="entry name" value="VALYL-TRNA SYNTHETASES"/>
    <property type="match status" value="1"/>
</dbReference>
<keyword evidence="4 11" id="KW-0547">Nucleotide-binding</keyword>
<comment type="domain">
    <text evidence="11">ValRS has two distinct active sites: one for aminoacylation and one for editing. The misactivated threonine is translocated from the active site to the editing site.</text>
</comment>
<keyword evidence="5 11" id="KW-0067">ATP-binding</keyword>
<dbReference type="InterPro" id="IPR014729">
    <property type="entry name" value="Rossmann-like_a/b/a_fold"/>
</dbReference>
<name>A0A7C3J488_9CREN</name>
<evidence type="ECO:0000256" key="5">
    <source>
        <dbReference type="ARBA" id="ARBA00022840"/>
    </source>
</evidence>
<keyword evidence="2 11" id="KW-0963">Cytoplasm</keyword>
<reference evidence="14" key="1">
    <citation type="journal article" date="2020" name="mSystems">
        <title>Genome- and Community-Level Interaction Insights into Carbon Utilization and Element Cycling Functions of Hydrothermarchaeota in Hydrothermal Sediment.</title>
        <authorList>
            <person name="Zhou Z."/>
            <person name="Liu Y."/>
            <person name="Xu W."/>
            <person name="Pan J."/>
            <person name="Luo Z.H."/>
            <person name="Li M."/>
        </authorList>
    </citation>
    <scope>NUCLEOTIDE SEQUENCE [LARGE SCALE GENOMIC DNA]</scope>
    <source>
        <strain evidence="14">SpSt-468</strain>
    </source>
</reference>
<keyword evidence="6 11" id="KW-0648">Protein biosynthesis</keyword>
<feature type="short sequence motif" description="'HIGH' region" evidence="11">
    <location>
        <begin position="61"/>
        <end position="71"/>
    </location>
</feature>
<dbReference type="SUPFAM" id="SSF50677">
    <property type="entry name" value="ValRS/IleRS/LeuRS editing domain"/>
    <property type="match status" value="1"/>
</dbReference>
<dbReference type="PANTHER" id="PTHR11946:SF93">
    <property type="entry name" value="VALINE--TRNA LIGASE, CHLOROPLASTIC_MITOCHONDRIAL 2"/>
    <property type="match status" value="1"/>
</dbReference>
<dbReference type="Pfam" id="PF08264">
    <property type="entry name" value="Anticodon_1"/>
    <property type="match status" value="1"/>
</dbReference>
<evidence type="ECO:0000259" key="13">
    <source>
        <dbReference type="Pfam" id="PF08264"/>
    </source>
</evidence>
<dbReference type="CDD" id="cd00817">
    <property type="entry name" value="ValRS_core"/>
    <property type="match status" value="1"/>
</dbReference>